<sequence length="135" mass="15490">MKKENVPQDMGALGKITKEVCYATDSSGKYTTELSNGWDVKNEALNVAWKEVEERIAKARQQVLNGAASPLLFFMEYRLMGIGILAGYTGYWKWQIKRHLKPEVFKRLSEKKLQKYADAFNVKVDELKTMTVHEA</sequence>
<dbReference type="InterPro" id="IPR001387">
    <property type="entry name" value="Cro/C1-type_HTH"/>
</dbReference>
<evidence type="ECO:0000259" key="1">
    <source>
        <dbReference type="PROSITE" id="PS50943"/>
    </source>
</evidence>
<protein>
    <recommendedName>
        <fullName evidence="1">HTH cro/C1-type domain-containing protein</fullName>
    </recommendedName>
</protein>
<dbReference type="AlphaFoldDB" id="A0A5B8UUW7"/>
<dbReference type="RefSeq" id="WP_147030803.1">
    <property type="nucleotide sequence ID" value="NZ_CP042436.1"/>
</dbReference>
<organism evidence="2 3">
    <name type="scientific">Mucilaginibacter ginsenosidivorans</name>
    <dbReference type="NCBI Taxonomy" id="398053"/>
    <lineage>
        <taxon>Bacteria</taxon>
        <taxon>Pseudomonadati</taxon>
        <taxon>Bacteroidota</taxon>
        <taxon>Sphingobacteriia</taxon>
        <taxon>Sphingobacteriales</taxon>
        <taxon>Sphingobacteriaceae</taxon>
        <taxon>Mucilaginibacter</taxon>
    </lineage>
</organism>
<gene>
    <name evidence="2" type="ORF">FRZ54_06390</name>
</gene>
<evidence type="ECO:0000313" key="3">
    <source>
        <dbReference type="Proteomes" id="UP000321479"/>
    </source>
</evidence>
<reference evidence="2 3" key="1">
    <citation type="journal article" date="2017" name="Curr. Microbiol.">
        <title>Mucilaginibacter ginsenosidivorans sp. nov., Isolated from Soil of Ginseng Field.</title>
        <authorList>
            <person name="Kim M.M."/>
            <person name="Siddiqi M.Z."/>
            <person name="Im W.T."/>
        </authorList>
    </citation>
    <scope>NUCLEOTIDE SEQUENCE [LARGE SCALE GENOMIC DNA]</scope>
    <source>
        <strain evidence="2 3">Gsoil 3017</strain>
    </source>
</reference>
<keyword evidence="3" id="KW-1185">Reference proteome</keyword>
<dbReference type="KEGG" id="mgin:FRZ54_06390"/>
<accession>A0A5B8UUW7</accession>
<dbReference type="Proteomes" id="UP000321479">
    <property type="component" value="Chromosome"/>
</dbReference>
<name>A0A5B8UUW7_9SPHI</name>
<dbReference type="OrthoDB" id="9180239at2"/>
<dbReference type="EMBL" id="CP042436">
    <property type="protein sequence ID" value="QEC62226.1"/>
    <property type="molecule type" value="Genomic_DNA"/>
</dbReference>
<dbReference type="PROSITE" id="PS50943">
    <property type="entry name" value="HTH_CROC1"/>
    <property type="match status" value="1"/>
</dbReference>
<proteinExistence type="predicted"/>
<feature type="domain" description="HTH cro/C1-type" evidence="1">
    <location>
        <begin position="106"/>
        <end position="127"/>
    </location>
</feature>
<evidence type="ECO:0000313" key="2">
    <source>
        <dbReference type="EMBL" id="QEC62226.1"/>
    </source>
</evidence>